<keyword evidence="1" id="KW-0812">Transmembrane</keyword>
<keyword evidence="1" id="KW-0472">Membrane</keyword>
<organism evidence="3 4">
    <name type="scientific">Nitzschia inconspicua</name>
    <dbReference type="NCBI Taxonomy" id="303405"/>
    <lineage>
        <taxon>Eukaryota</taxon>
        <taxon>Sar</taxon>
        <taxon>Stramenopiles</taxon>
        <taxon>Ochrophyta</taxon>
        <taxon>Bacillariophyta</taxon>
        <taxon>Bacillariophyceae</taxon>
        <taxon>Bacillariophycidae</taxon>
        <taxon>Bacillariales</taxon>
        <taxon>Bacillariaceae</taxon>
        <taxon>Nitzschia</taxon>
    </lineage>
</organism>
<dbReference type="Proteomes" id="UP000693970">
    <property type="component" value="Unassembled WGS sequence"/>
</dbReference>
<proteinExistence type="predicted"/>
<dbReference type="PANTHER" id="PTHR34679:SF2">
    <property type="entry name" value="OS02G0122500 PROTEIN"/>
    <property type="match status" value="1"/>
</dbReference>
<dbReference type="AlphaFoldDB" id="A0A9K3Q564"/>
<keyword evidence="4" id="KW-1185">Reference proteome</keyword>
<feature type="signal peptide" evidence="2">
    <location>
        <begin position="1"/>
        <end position="16"/>
    </location>
</feature>
<feature type="transmembrane region" description="Helical" evidence="1">
    <location>
        <begin position="238"/>
        <end position="258"/>
    </location>
</feature>
<dbReference type="InterPro" id="IPR025067">
    <property type="entry name" value="DUF4079"/>
</dbReference>
<feature type="transmembrane region" description="Helical" evidence="1">
    <location>
        <begin position="207"/>
        <end position="226"/>
    </location>
</feature>
<feature type="transmembrane region" description="Helical" evidence="1">
    <location>
        <begin position="270"/>
        <end position="292"/>
    </location>
</feature>
<sequence>MKVSFVLVSVLATTEAFVAPSVNRASFGSKTVGDFTGRIPRYLDPSDYNQDDCVHGELENPDLDNVKSFDPIPALAAATIMFSSNAAFADSPDWGIFEGKTGSLLHPVMMFGMLALSISTALLGFEWRRQRTIGDEISVLKKQLPDLGGAKTVSEALKAAKAAETPDTALIAKLQAAAPVDLEIKQLQDERKSLSEKGPRDKHYGQGAMLAFLGTIFAIEGPLNTYARAGKLFPGPHLYAGAGLVCLWALAVACVPQMQKGNEVARTVHIGANIAGIGMFLWQLQSGIPILLKVWELTKWP</sequence>
<keyword evidence="2" id="KW-0732">Signal</keyword>
<evidence type="ECO:0000313" key="4">
    <source>
        <dbReference type="Proteomes" id="UP000693970"/>
    </source>
</evidence>
<feature type="transmembrane region" description="Helical" evidence="1">
    <location>
        <begin position="104"/>
        <end position="125"/>
    </location>
</feature>
<protein>
    <submittedName>
        <fullName evidence="3">DUF4079 domain containing protein</fullName>
    </submittedName>
</protein>
<reference evidence="3" key="2">
    <citation type="submission" date="2021-04" db="EMBL/GenBank/DDBJ databases">
        <authorList>
            <person name="Podell S."/>
        </authorList>
    </citation>
    <scope>NUCLEOTIDE SEQUENCE</scope>
    <source>
        <strain evidence="3">Hildebrandi</strain>
    </source>
</reference>
<keyword evidence="1" id="KW-1133">Transmembrane helix</keyword>
<comment type="caution">
    <text evidence="3">The sequence shown here is derived from an EMBL/GenBank/DDBJ whole genome shotgun (WGS) entry which is preliminary data.</text>
</comment>
<evidence type="ECO:0000256" key="1">
    <source>
        <dbReference type="SAM" id="Phobius"/>
    </source>
</evidence>
<accession>A0A9K3Q564</accession>
<dbReference type="PANTHER" id="PTHR34679">
    <property type="match status" value="1"/>
</dbReference>
<dbReference type="Pfam" id="PF13301">
    <property type="entry name" value="DUF4079"/>
    <property type="match status" value="1"/>
</dbReference>
<dbReference type="EMBL" id="JAGRRH010000004">
    <property type="protein sequence ID" value="KAG7371096.1"/>
    <property type="molecule type" value="Genomic_DNA"/>
</dbReference>
<dbReference type="OrthoDB" id="4914at2759"/>
<name>A0A9K3Q564_9STRA</name>
<feature type="chain" id="PRO_5039917947" evidence="2">
    <location>
        <begin position="17"/>
        <end position="301"/>
    </location>
</feature>
<gene>
    <name evidence="3" type="ORF">IV203_019666</name>
</gene>
<reference evidence="3" key="1">
    <citation type="journal article" date="2021" name="Sci. Rep.">
        <title>Diploid genomic architecture of Nitzschia inconspicua, an elite biomass production diatom.</title>
        <authorList>
            <person name="Oliver A."/>
            <person name="Podell S."/>
            <person name="Pinowska A."/>
            <person name="Traller J.C."/>
            <person name="Smith S.R."/>
            <person name="McClure R."/>
            <person name="Beliaev A."/>
            <person name="Bohutskyi P."/>
            <person name="Hill E.A."/>
            <person name="Rabines A."/>
            <person name="Zheng H."/>
            <person name="Allen L.Z."/>
            <person name="Kuo A."/>
            <person name="Grigoriev I.V."/>
            <person name="Allen A.E."/>
            <person name="Hazlebeck D."/>
            <person name="Allen E.E."/>
        </authorList>
    </citation>
    <scope>NUCLEOTIDE SEQUENCE</scope>
    <source>
        <strain evidence="3">Hildebrandi</strain>
    </source>
</reference>
<evidence type="ECO:0000256" key="2">
    <source>
        <dbReference type="SAM" id="SignalP"/>
    </source>
</evidence>
<evidence type="ECO:0000313" key="3">
    <source>
        <dbReference type="EMBL" id="KAG7371096.1"/>
    </source>
</evidence>